<name>A0AB33TBX1_9MYCO</name>
<proteinExistence type="predicted"/>
<organism evidence="1 2">
    <name type="scientific">Mycobacteroides abscessus</name>
    <dbReference type="NCBI Taxonomy" id="36809"/>
    <lineage>
        <taxon>Bacteria</taxon>
        <taxon>Bacillati</taxon>
        <taxon>Actinomycetota</taxon>
        <taxon>Actinomycetes</taxon>
        <taxon>Mycobacteriales</taxon>
        <taxon>Mycobacteriaceae</taxon>
        <taxon>Mycobacteroides</taxon>
    </lineage>
</organism>
<protein>
    <submittedName>
        <fullName evidence="1">Uncharacterized protein</fullName>
    </submittedName>
</protein>
<evidence type="ECO:0000313" key="1">
    <source>
        <dbReference type="EMBL" id="CPT66575.1"/>
    </source>
</evidence>
<gene>
    <name evidence="1" type="ORF">ERS075527_05049</name>
</gene>
<dbReference type="RefSeq" id="WP_157898316.1">
    <property type="nucleotide sequence ID" value="NZ_CSUW01000016.1"/>
</dbReference>
<evidence type="ECO:0000313" key="2">
    <source>
        <dbReference type="Proteomes" id="UP000038487"/>
    </source>
</evidence>
<dbReference type="EMBL" id="CSUW01000016">
    <property type="protein sequence ID" value="CPT66575.1"/>
    <property type="molecule type" value="Genomic_DNA"/>
</dbReference>
<accession>A0AB33TBX1</accession>
<reference evidence="1 2" key="1">
    <citation type="submission" date="2015-03" db="EMBL/GenBank/DDBJ databases">
        <authorList>
            <consortium name="Pathogen Informatics"/>
            <person name="Murphy D."/>
        </authorList>
    </citation>
    <scope>NUCLEOTIDE SEQUENCE [LARGE SCALE GENOMIC DNA]</scope>
    <source>
        <strain evidence="1 2">PAP036</strain>
    </source>
</reference>
<sequence>MPIRETKWWRRALFGVQPTPPPVPPSPNPIWDELTAKHGSPAEIWGAAA</sequence>
<dbReference type="Proteomes" id="UP000038487">
    <property type="component" value="Unassembled WGS sequence"/>
</dbReference>
<comment type="caution">
    <text evidence="1">The sequence shown here is derived from an EMBL/GenBank/DDBJ whole genome shotgun (WGS) entry which is preliminary data.</text>
</comment>
<dbReference type="AlphaFoldDB" id="A0AB33TBX1"/>